<comment type="similarity">
    <text evidence="1 2">Belongs to the outer membrane factor (OMF) (TC 1.B.17) family.</text>
</comment>
<keyword evidence="2" id="KW-0472">Membrane</keyword>
<dbReference type="eggNOG" id="COG1538">
    <property type="taxonomic scope" value="Bacteria"/>
</dbReference>
<proteinExistence type="inferred from homology"/>
<dbReference type="Proteomes" id="UP000023795">
    <property type="component" value="Unassembled WGS sequence"/>
</dbReference>
<keyword evidence="2" id="KW-0812">Transmembrane</keyword>
<dbReference type="PANTHER" id="PTHR30203">
    <property type="entry name" value="OUTER MEMBRANE CATION EFFLUX PROTEIN"/>
    <property type="match status" value="1"/>
</dbReference>
<dbReference type="PATRIC" id="fig|1230338.3.peg.1206"/>
<dbReference type="STRING" id="1230338.MOMA_05676"/>
<feature type="chain" id="PRO_5001440926" evidence="2">
    <location>
        <begin position="26"/>
        <end position="486"/>
    </location>
</feature>
<dbReference type="Pfam" id="PF02321">
    <property type="entry name" value="OEP"/>
    <property type="match status" value="2"/>
</dbReference>
<keyword evidence="2" id="KW-0564">Palmitate</keyword>
<evidence type="ECO:0000313" key="3">
    <source>
        <dbReference type="EMBL" id="ELA08025.1"/>
    </source>
</evidence>
<dbReference type="EMBL" id="ANIN01000002">
    <property type="protein sequence ID" value="ELA08025.1"/>
    <property type="molecule type" value="Genomic_DNA"/>
</dbReference>
<dbReference type="PANTHER" id="PTHR30203:SF32">
    <property type="entry name" value="CATION EFFLUX SYSTEM PROTEIN CUSC"/>
    <property type="match status" value="1"/>
</dbReference>
<accession>L2F547</accession>
<dbReference type="InterPro" id="IPR003423">
    <property type="entry name" value="OMP_efflux"/>
</dbReference>
<keyword evidence="2 3" id="KW-0449">Lipoprotein</keyword>
<dbReference type="GO" id="GO:0009279">
    <property type="term" value="C:cell outer membrane"/>
    <property type="evidence" value="ECO:0007669"/>
    <property type="project" value="UniProtKB-SubCell"/>
</dbReference>
<dbReference type="RefSeq" id="WP_009501537.1">
    <property type="nucleotide sequence ID" value="NZ_ANIN01000002.1"/>
</dbReference>
<reference evidence="3 4" key="1">
    <citation type="journal article" date="2013" name="Genome Announc.">
        <title>Genome Sequence of Moraxella macacae 0408225, a Novel Bacterial Species Isolated from a Cynomolgus Macaque with Epistaxis.</title>
        <authorList>
            <person name="Ladner J.T."/>
            <person name="Whitehouse C.A."/>
            <person name="Koroleva G.I."/>
            <person name="Palacios G.F."/>
        </authorList>
    </citation>
    <scope>NUCLEOTIDE SEQUENCE [LARGE SCALE GENOMIC DNA]</scope>
    <source>
        <strain evidence="3 4">0408225</strain>
    </source>
</reference>
<gene>
    <name evidence="3" type="ORF">MOMA_05676</name>
</gene>
<keyword evidence="2" id="KW-0732">Signal</keyword>
<dbReference type="OrthoDB" id="9770517at2"/>
<protein>
    <submittedName>
        <fullName evidence="3">RND efflux system outer membrane lipoprotein NodT</fullName>
    </submittedName>
</protein>
<dbReference type="InterPro" id="IPR010131">
    <property type="entry name" value="MdtP/NodT-like"/>
</dbReference>
<name>L2F547_9GAMM</name>
<evidence type="ECO:0000256" key="1">
    <source>
        <dbReference type="ARBA" id="ARBA00007613"/>
    </source>
</evidence>
<dbReference type="Gene3D" id="1.20.1600.10">
    <property type="entry name" value="Outer membrane efflux proteins (OEP)"/>
    <property type="match status" value="1"/>
</dbReference>
<dbReference type="NCBIfam" id="TIGR01845">
    <property type="entry name" value="outer_NodT"/>
    <property type="match status" value="1"/>
</dbReference>
<feature type="signal peptide" evidence="2">
    <location>
        <begin position="1"/>
        <end position="25"/>
    </location>
</feature>
<organism evidence="3 4">
    <name type="scientific">Moraxella macacae 0408225</name>
    <dbReference type="NCBI Taxonomy" id="1230338"/>
    <lineage>
        <taxon>Bacteria</taxon>
        <taxon>Pseudomonadati</taxon>
        <taxon>Pseudomonadota</taxon>
        <taxon>Gammaproteobacteria</taxon>
        <taxon>Moraxellales</taxon>
        <taxon>Moraxellaceae</taxon>
        <taxon>Moraxella</taxon>
    </lineage>
</organism>
<dbReference type="Gene3D" id="2.20.200.10">
    <property type="entry name" value="Outer membrane efflux proteins (OEP)"/>
    <property type="match status" value="1"/>
</dbReference>
<dbReference type="PROSITE" id="PS51257">
    <property type="entry name" value="PROKAR_LIPOPROTEIN"/>
    <property type="match status" value="1"/>
</dbReference>
<comment type="subcellular location">
    <subcellularLocation>
        <location evidence="2">Cell outer membrane</location>
        <topology evidence="2">Lipid-anchor</topology>
    </subcellularLocation>
</comment>
<dbReference type="SUPFAM" id="SSF56954">
    <property type="entry name" value="Outer membrane efflux proteins (OEP)"/>
    <property type="match status" value="1"/>
</dbReference>
<evidence type="ECO:0000256" key="2">
    <source>
        <dbReference type="RuleBase" id="RU362097"/>
    </source>
</evidence>
<dbReference type="AlphaFoldDB" id="L2F547"/>
<evidence type="ECO:0000313" key="4">
    <source>
        <dbReference type="Proteomes" id="UP000023795"/>
    </source>
</evidence>
<keyword evidence="2" id="KW-1134">Transmembrane beta strand</keyword>
<comment type="caution">
    <text evidence="3">The sequence shown here is derived from an EMBL/GenBank/DDBJ whole genome shotgun (WGS) entry which is preliminary data.</text>
</comment>
<keyword evidence="4" id="KW-1185">Reference proteome</keyword>
<dbReference type="GO" id="GO:0015562">
    <property type="term" value="F:efflux transmembrane transporter activity"/>
    <property type="evidence" value="ECO:0007669"/>
    <property type="project" value="InterPro"/>
</dbReference>
<sequence length="486" mass="54152">MQKQLLNPLKIGSLTALFISFTACQAIPKANTDPVIAKPNIATNTPYHVYDDKTLSSSDQPSIASQHWQDFYHDDKLKQLITLALDNNKEINTAILNLQKSRATYQITDNSNTPTVGATGIVNHSTIENQDKNPRTNYQINLAMSAYEFDFWGKIRNTKQAALQNYLSSAFAKDTVKIGIISSVAKSYVAYSYNLAKLQLALETLKNREESLQINRQRFKAGLDSELSSLQAQALVDATKISIANAKTALLQNQNALRQLVGVAFDPELLPKTPVSKITNNQIFSTGLPSELLLYRPDLRSAEHALKARGADIQVARANFFPNIRLSATTGIASTELHNLFASGTFNFGITPTINLPIFNRNLGVQYEVKKIDEQIMLSNYEKSIQSAFKEVNDILAIRATIHQQIDAYKSMKQANDKNFDIANARFHTGLDNYLSVLDALRNQFSTEHNLLTAKQKLIDSQIELYQALGGGMGYDQKPKFEKQAN</sequence>